<comment type="caution">
    <text evidence="2">The sequence shown here is derived from an EMBL/GenBank/DDBJ whole genome shotgun (WGS) entry which is preliminary data.</text>
</comment>
<proteinExistence type="predicted"/>
<evidence type="ECO:0000313" key="2">
    <source>
        <dbReference type="EMBL" id="KAK3669678.1"/>
    </source>
</evidence>
<organism evidence="2 3">
    <name type="scientific">Recurvomyces mirabilis</name>
    <dbReference type="NCBI Taxonomy" id="574656"/>
    <lineage>
        <taxon>Eukaryota</taxon>
        <taxon>Fungi</taxon>
        <taxon>Dikarya</taxon>
        <taxon>Ascomycota</taxon>
        <taxon>Pezizomycotina</taxon>
        <taxon>Dothideomycetes</taxon>
        <taxon>Dothideomycetidae</taxon>
        <taxon>Mycosphaerellales</taxon>
        <taxon>Teratosphaeriaceae</taxon>
        <taxon>Recurvomyces</taxon>
    </lineage>
</organism>
<accession>A0AAE0TQF7</accession>
<gene>
    <name evidence="2" type="ORF">LTR78_010430</name>
</gene>
<feature type="region of interest" description="Disordered" evidence="1">
    <location>
        <begin position="469"/>
        <end position="494"/>
    </location>
</feature>
<feature type="compositionally biased region" description="Gly residues" evidence="1">
    <location>
        <begin position="470"/>
        <end position="485"/>
    </location>
</feature>
<sequence>MCMLLLVSLAALSQRPGPQISSNNGYPQVVNALDRSKDFGNATIPRSHSLITRKLPSQTGGETADVSTLYGKPCPPDQLKAFVDYGRLFLQAAMEADVDGANRILIKEFGVIDPFDTVLMSPVNQWQRPPRMFAGPLTLARQWHILDCSERKEFELRWPSIAPAIGTLRILVYCILRHTLQNTGYNIALEAEEAKSGAKYTNVYNILDGVTVVQSVVSSHHAMHGNSHGQAFKTNLPRIPHHSEMLWAMWERLHGEHRTRYGLNAKQGREQPGLRRDLYWDALERIVPIGGMYPQARQNIHDDDIITMKSFLNRYVVQAVEDVEMDEVIASSLHSRGWGEYEKGWSRWDHQEKFSVGHWCFYALLAQPFNRSVAFLLIQHKSPTMLRRKMLRSVSILYGKHFREDASDMLIAQRPNFAWEIVDVHQDVIDLKATFESRWVNMNSWEHFAETIPIAHPNPGFGLDLSGTGLTPGPGHGGLTPGPGDEGLIPRPYV</sequence>
<dbReference type="Proteomes" id="UP001274830">
    <property type="component" value="Unassembled WGS sequence"/>
</dbReference>
<protein>
    <submittedName>
        <fullName evidence="2">Uncharacterized protein</fullName>
    </submittedName>
</protein>
<evidence type="ECO:0000313" key="3">
    <source>
        <dbReference type="Proteomes" id="UP001274830"/>
    </source>
</evidence>
<dbReference type="EMBL" id="JAUTXT010000075">
    <property type="protein sequence ID" value="KAK3669678.1"/>
    <property type="molecule type" value="Genomic_DNA"/>
</dbReference>
<name>A0AAE0TQF7_9PEZI</name>
<reference evidence="2" key="1">
    <citation type="submission" date="2023-07" db="EMBL/GenBank/DDBJ databases">
        <title>Black Yeasts Isolated from many extreme environments.</title>
        <authorList>
            <person name="Coleine C."/>
            <person name="Stajich J.E."/>
            <person name="Selbmann L."/>
        </authorList>
    </citation>
    <scope>NUCLEOTIDE SEQUENCE</scope>
    <source>
        <strain evidence="2">CCFEE 5485</strain>
    </source>
</reference>
<evidence type="ECO:0000256" key="1">
    <source>
        <dbReference type="SAM" id="MobiDB-lite"/>
    </source>
</evidence>
<keyword evidence="3" id="KW-1185">Reference proteome</keyword>
<dbReference type="AlphaFoldDB" id="A0AAE0TQF7"/>